<dbReference type="PANTHER" id="PTHR13371:SF0">
    <property type="entry name" value="CENTROSOMAL PROTEIN OF 104 KDA"/>
    <property type="match status" value="1"/>
</dbReference>
<dbReference type="KEGG" id="epa:110234264"/>
<dbReference type="InterPro" id="IPR011989">
    <property type="entry name" value="ARM-like"/>
</dbReference>
<keyword evidence="7" id="KW-0206">Cytoskeleton</keyword>
<evidence type="ECO:0000256" key="9">
    <source>
        <dbReference type="ARBA" id="ARBA00059645"/>
    </source>
</evidence>
<dbReference type="InterPro" id="IPR048738">
    <property type="entry name" value="CEP104_Znf"/>
</dbReference>
<evidence type="ECO:0000256" key="2">
    <source>
        <dbReference type="ARBA" id="ARBA00004138"/>
    </source>
</evidence>
<feature type="compositionally biased region" description="Basic and acidic residues" evidence="12">
    <location>
        <begin position="195"/>
        <end position="206"/>
    </location>
</feature>
<keyword evidence="5" id="KW-0677">Repeat</keyword>
<evidence type="ECO:0000256" key="4">
    <source>
        <dbReference type="ARBA" id="ARBA00022490"/>
    </source>
</evidence>
<protein>
    <recommendedName>
        <fullName evidence="11">Centrosomal protein of 104 kDa</fullName>
    </recommendedName>
</protein>
<accession>A0A913WWS5</accession>
<evidence type="ECO:0000256" key="12">
    <source>
        <dbReference type="SAM" id="MobiDB-lite"/>
    </source>
</evidence>
<evidence type="ECO:0000256" key="8">
    <source>
        <dbReference type="ARBA" id="ARBA00023273"/>
    </source>
</evidence>
<evidence type="ECO:0000256" key="11">
    <source>
        <dbReference type="ARBA" id="ARBA00068547"/>
    </source>
</evidence>
<dbReference type="Proteomes" id="UP000887567">
    <property type="component" value="Unplaced"/>
</dbReference>
<keyword evidence="8" id="KW-0966">Cell projection</keyword>
<keyword evidence="15" id="KW-1185">Reference proteome</keyword>
<evidence type="ECO:0000256" key="5">
    <source>
        <dbReference type="ARBA" id="ARBA00022737"/>
    </source>
</evidence>
<evidence type="ECO:0000313" key="15">
    <source>
        <dbReference type="Proteomes" id="UP000887567"/>
    </source>
</evidence>
<evidence type="ECO:0000313" key="14">
    <source>
        <dbReference type="EnsemblMetazoa" id="XP_020895292.1"/>
    </source>
</evidence>
<name>A0A913WWS5_EXADI</name>
<dbReference type="InterPro" id="IPR034085">
    <property type="entry name" value="TOG"/>
</dbReference>
<evidence type="ECO:0000256" key="7">
    <source>
        <dbReference type="ARBA" id="ARBA00023212"/>
    </source>
</evidence>
<dbReference type="GO" id="GO:0005929">
    <property type="term" value="C:cilium"/>
    <property type="evidence" value="ECO:0007669"/>
    <property type="project" value="UniProtKB-SubCell"/>
</dbReference>
<feature type="domain" description="TOG" evidence="13">
    <location>
        <begin position="250"/>
        <end position="512"/>
    </location>
</feature>
<evidence type="ECO:0000259" key="13">
    <source>
        <dbReference type="SMART" id="SM01349"/>
    </source>
</evidence>
<evidence type="ECO:0000256" key="6">
    <source>
        <dbReference type="ARBA" id="ARBA00023054"/>
    </source>
</evidence>
<dbReference type="EnsemblMetazoa" id="XM_021039633.1">
    <property type="protein sequence ID" value="XP_020895292.1"/>
    <property type="gene ID" value="LOC110234264"/>
</dbReference>
<dbReference type="PANTHER" id="PTHR13371">
    <property type="entry name" value="GLYCINE-, GLUTAMATE-, THIENYLCYCLOHEXYLPIPERIDINE-BINDING PROTEIN"/>
    <property type="match status" value="1"/>
</dbReference>
<feature type="region of interest" description="Disordered" evidence="12">
    <location>
        <begin position="548"/>
        <end position="569"/>
    </location>
</feature>
<dbReference type="GeneID" id="110234264"/>
<dbReference type="OrthoDB" id="66599at2759"/>
<dbReference type="InterPro" id="IPR016024">
    <property type="entry name" value="ARM-type_fold"/>
</dbReference>
<comment type="subcellular location">
    <subcellularLocation>
        <location evidence="2">Cell projection</location>
        <location evidence="2">Cilium</location>
    </subcellularLocation>
    <subcellularLocation>
        <location evidence="1">Cytoplasm</location>
        <location evidence="1">Cytoskeleton</location>
        <location evidence="1">Microtubule organizing center</location>
        <location evidence="1">Centrosome</location>
        <location evidence="1">Centriole</location>
    </subcellularLocation>
    <subcellularLocation>
        <location evidence="3">Cytoplasm</location>
        <location evidence="3">Cytoskeleton</location>
        <location evidence="3">Spindle pole</location>
    </subcellularLocation>
</comment>
<evidence type="ECO:0000256" key="10">
    <source>
        <dbReference type="ARBA" id="ARBA00065345"/>
    </source>
</evidence>
<dbReference type="Gene3D" id="1.25.10.10">
    <property type="entry name" value="Leucine-rich Repeat Variant"/>
    <property type="match status" value="1"/>
</dbReference>
<proteinExistence type="predicted"/>
<dbReference type="AlphaFoldDB" id="A0A913WWS5"/>
<reference evidence="14" key="1">
    <citation type="submission" date="2022-11" db="UniProtKB">
        <authorList>
            <consortium name="EnsemblMetazoa"/>
        </authorList>
    </citation>
    <scope>IDENTIFICATION</scope>
</reference>
<organism evidence="14 15">
    <name type="scientific">Exaiptasia diaphana</name>
    <name type="common">Tropical sea anemone</name>
    <name type="synonym">Aiptasia pulchella</name>
    <dbReference type="NCBI Taxonomy" id="2652724"/>
    <lineage>
        <taxon>Eukaryota</taxon>
        <taxon>Metazoa</taxon>
        <taxon>Cnidaria</taxon>
        <taxon>Anthozoa</taxon>
        <taxon>Hexacorallia</taxon>
        <taxon>Actiniaria</taxon>
        <taxon>Aiptasiidae</taxon>
        <taxon>Exaiptasia</taxon>
    </lineage>
</organism>
<keyword evidence="6" id="KW-0175">Coiled coil</keyword>
<dbReference type="GO" id="GO:0005814">
    <property type="term" value="C:centriole"/>
    <property type="evidence" value="ECO:0007669"/>
    <property type="project" value="UniProtKB-SubCell"/>
</dbReference>
<dbReference type="SUPFAM" id="SSF48371">
    <property type="entry name" value="ARM repeat"/>
    <property type="match status" value="1"/>
</dbReference>
<dbReference type="RefSeq" id="XP_020895292.1">
    <property type="nucleotide sequence ID" value="XM_021039633.1"/>
</dbReference>
<dbReference type="FunFam" id="1.25.10.10:FF:000200">
    <property type="entry name" value="Centrosomal protein of 104 kDa"/>
    <property type="match status" value="1"/>
</dbReference>
<keyword evidence="4" id="KW-0963">Cytoplasm</keyword>
<dbReference type="GO" id="GO:0000922">
    <property type="term" value="C:spindle pole"/>
    <property type="evidence" value="ECO:0007669"/>
    <property type="project" value="UniProtKB-SubCell"/>
</dbReference>
<feature type="region of interest" description="Disordered" evidence="12">
    <location>
        <begin position="699"/>
        <end position="740"/>
    </location>
</feature>
<dbReference type="Pfam" id="PF21040">
    <property type="entry name" value="CEP104-like_TOG"/>
    <property type="match status" value="1"/>
</dbReference>
<evidence type="ECO:0000256" key="1">
    <source>
        <dbReference type="ARBA" id="ARBA00004114"/>
    </source>
</evidence>
<dbReference type="Pfam" id="PF21039">
    <property type="entry name" value="CEP104_ZnF"/>
    <property type="match status" value="1"/>
</dbReference>
<comment type="subunit">
    <text evidence="10">Interacts with CCP110 and CEP97. Interacts with ARMC9, TOGARAM1, CCDC66 and CSPP1.</text>
</comment>
<feature type="compositionally biased region" description="Basic residues" evidence="12">
    <location>
        <begin position="731"/>
        <end position="740"/>
    </location>
</feature>
<comment type="function">
    <text evidence="9">Required for ciliogenesis and for structural integrity at the ciliary tip.</text>
</comment>
<feature type="region of interest" description="Disordered" evidence="12">
    <location>
        <begin position="158"/>
        <end position="252"/>
    </location>
</feature>
<dbReference type="InterPro" id="IPR052607">
    <property type="entry name" value="CEP104-like"/>
</dbReference>
<dbReference type="OMA" id="VQGNDYN"/>
<sequence length="740" mass="83486">MYDDPLDPDPLKNVDNIVQRYMKPDTYASMEGDPLWGKINRPDFISPIDDLAFDMYQDPETADLIRKLESKKKEAVQSERYEYAKKLKSVIADLYKVGEKLGKYEVEKKRAVEQEDYDLAQERKKQSDEFRLYVYKQLNISELLEINGKKFIEHSNLNISSPLPPIQSERTPPPHPPQQQESRTSPPLKPAKIHTSPEPKKPERVSPRTPVEDQSDERPLPALNKSKPAEEDEEDTENSPLSSDGPEPLKDNDARIASSAIAVFGEHLVQCAYSKQWKFRQEAMEQLDKEMTSESPELSNDQDPRSVSRATVFLVKKGIKEKVQSVFLSCLTVLRSLLLTYIPKHKLGKGETQQVLEKVVPALVLKSGEMTPRSREAAIDMIIEIAKYEDALPLGIVPDVVTQPIKRKPPTPWRLLKSKLETIEKLLGVLELDKNKPGSLHSASIMQVTVTALDHSHGEVRDAAVNLIFLMYKKVGEPIKSYLPADEPSTRKSPLYRSIFDGFDKIDGKPTESERRAQAKLDRKQAEKTKQAEIEALQAQLQALRDMAQGGGETNPDPKTTKAAKKTQDEPPVDVDRMCIFCGEKNQSFTEEVLDLHYWKSCPMLKRCDHCSQVVEVSGFNEHLLTECDAKDKFSQCPRCKDVMLTVDLEEHISDNKCTAPKGSKDAQRCPLCRTVIGDGEEAWYSHLMDNCKPNKLRLQQQQASKAPSRASVRSNRGRGGKATPSTRGAARGRKGNLPR</sequence>
<evidence type="ECO:0000256" key="3">
    <source>
        <dbReference type="ARBA" id="ARBA00004647"/>
    </source>
</evidence>
<dbReference type="SMART" id="SM01349">
    <property type="entry name" value="TOG"/>
    <property type="match status" value="1"/>
</dbReference>